<evidence type="ECO:0000313" key="9">
    <source>
        <dbReference type="Proteomes" id="UP001142055"/>
    </source>
</evidence>
<protein>
    <recommendedName>
        <fullName evidence="10">Golgi apparatus membrane protein TVP23 homolog</fullName>
    </recommendedName>
</protein>
<evidence type="ECO:0000256" key="3">
    <source>
        <dbReference type="ARBA" id="ARBA00022692"/>
    </source>
</evidence>
<feature type="region of interest" description="Disordered" evidence="6">
    <location>
        <begin position="1"/>
        <end position="23"/>
    </location>
</feature>
<dbReference type="InterPro" id="IPR008564">
    <property type="entry name" value="TVP23-like"/>
</dbReference>
<feature type="transmembrane region" description="Helical" evidence="7">
    <location>
        <begin position="284"/>
        <end position="305"/>
    </location>
</feature>
<evidence type="ECO:0000256" key="4">
    <source>
        <dbReference type="ARBA" id="ARBA00022989"/>
    </source>
</evidence>
<keyword evidence="4 7" id="KW-1133">Transmembrane helix</keyword>
<dbReference type="EMBL" id="JAPWDV010000004">
    <property type="protein sequence ID" value="KAJ6215612.1"/>
    <property type="molecule type" value="Genomic_DNA"/>
</dbReference>
<comment type="similarity">
    <text evidence="2">Belongs to the TVP23 family.</text>
</comment>
<gene>
    <name evidence="8" type="ORF">RDWZM_010112</name>
</gene>
<organism evidence="8 9">
    <name type="scientific">Blomia tropicalis</name>
    <name type="common">Mite</name>
    <dbReference type="NCBI Taxonomy" id="40697"/>
    <lineage>
        <taxon>Eukaryota</taxon>
        <taxon>Metazoa</taxon>
        <taxon>Ecdysozoa</taxon>
        <taxon>Arthropoda</taxon>
        <taxon>Chelicerata</taxon>
        <taxon>Arachnida</taxon>
        <taxon>Acari</taxon>
        <taxon>Acariformes</taxon>
        <taxon>Sarcoptiformes</taxon>
        <taxon>Astigmata</taxon>
        <taxon>Glycyphagoidea</taxon>
        <taxon>Echimyopodidae</taxon>
        <taxon>Blomia</taxon>
    </lineage>
</organism>
<feature type="transmembrane region" description="Helical" evidence="7">
    <location>
        <begin position="441"/>
        <end position="460"/>
    </location>
</feature>
<sequence length="517" mass="57516">MTTVSTTLSSSSPESVTSTSTVADQVTTTIGPTTTLIVEPPSPIVVSETCGSLCLILIITIIFLLISLIFFGIFAFKRIRSYNRSSALNNVMVETGNFNSPGSSLSNDSSIPSMSPEIPSMSPEILSMSPEMPSISPEIKRGNNNTNAMVSQNEGSLDVPYDVSLTSCDISPIYKSETDSVEVESFVTTSSMIDYLANCDELHFTSLGSSQTDNGQSFIIQSDRSNRVQHHYHHLINRQECQSCYNQALSLSRDYRSSSPLTFNLRRLSERRQLEINNQAERQMVFDIVLNVMFIHPYAVFFHLFFKITSILFYLFGSLFGQEFLGMFVALVFLISIDFWVVKNITGRLLVGLRWWNYIDDEGKSHWVFENRAAQAVAASSQGSSSGVSSPEFVLFNQESSDQMKAMTGRDATVFWLTLFIAPILWFFFFFSAIFSFNVHWVLLVSMALVLNGSNLYGYLRCRFGTNANYGSMITQYVGPKMLFNLMKTNVSNQSAGQPSSNPSAPPMPSNGSTIPL</sequence>
<dbReference type="PANTHER" id="PTHR13019:SF25">
    <property type="entry name" value="GOLGI APPARATUS MEMBRANE PROTEIN TVP23 HOMOLOG"/>
    <property type="match status" value="1"/>
</dbReference>
<dbReference type="Proteomes" id="UP001142055">
    <property type="component" value="Chromosome 4"/>
</dbReference>
<dbReference type="GO" id="GO:0016192">
    <property type="term" value="P:vesicle-mediated transport"/>
    <property type="evidence" value="ECO:0007669"/>
    <property type="project" value="TreeGrafter"/>
</dbReference>
<comment type="subcellular location">
    <subcellularLocation>
        <location evidence="1">Membrane</location>
        <topology evidence="1">Multi-pass membrane protein</topology>
    </subcellularLocation>
</comment>
<keyword evidence="3 7" id="KW-0812">Transmembrane</keyword>
<feature type="transmembrane region" description="Helical" evidence="7">
    <location>
        <begin position="55"/>
        <end position="76"/>
    </location>
</feature>
<evidence type="ECO:0000256" key="2">
    <source>
        <dbReference type="ARBA" id="ARBA00005467"/>
    </source>
</evidence>
<keyword evidence="9" id="KW-1185">Reference proteome</keyword>
<feature type="transmembrane region" description="Helical" evidence="7">
    <location>
        <begin position="414"/>
        <end position="435"/>
    </location>
</feature>
<dbReference type="GO" id="GO:0000139">
    <property type="term" value="C:Golgi membrane"/>
    <property type="evidence" value="ECO:0007669"/>
    <property type="project" value="TreeGrafter"/>
</dbReference>
<feature type="transmembrane region" description="Helical" evidence="7">
    <location>
        <begin position="311"/>
        <end position="341"/>
    </location>
</feature>
<name>A0A9Q0M1D8_BLOTA</name>
<dbReference type="Pfam" id="PF05832">
    <property type="entry name" value="DUF846"/>
    <property type="match status" value="1"/>
</dbReference>
<comment type="caution">
    <text evidence="8">The sequence shown here is derived from an EMBL/GenBank/DDBJ whole genome shotgun (WGS) entry which is preliminary data.</text>
</comment>
<evidence type="ECO:0000256" key="1">
    <source>
        <dbReference type="ARBA" id="ARBA00004141"/>
    </source>
</evidence>
<proteinExistence type="inferred from homology"/>
<evidence type="ECO:0000256" key="5">
    <source>
        <dbReference type="ARBA" id="ARBA00023136"/>
    </source>
</evidence>
<dbReference type="GO" id="GO:0009306">
    <property type="term" value="P:protein secretion"/>
    <property type="evidence" value="ECO:0007669"/>
    <property type="project" value="TreeGrafter"/>
</dbReference>
<evidence type="ECO:0008006" key="10">
    <source>
        <dbReference type="Google" id="ProtNLM"/>
    </source>
</evidence>
<evidence type="ECO:0000256" key="6">
    <source>
        <dbReference type="SAM" id="MobiDB-lite"/>
    </source>
</evidence>
<keyword evidence="5 7" id="KW-0472">Membrane</keyword>
<reference evidence="8" key="1">
    <citation type="submission" date="2022-12" db="EMBL/GenBank/DDBJ databases">
        <title>Genome assemblies of Blomia tropicalis.</title>
        <authorList>
            <person name="Cui Y."/>
        </authorList>
    </citation>
    <scope>NUCLEOTIDE SEQUENCE</scope>
    <source>
        <tissue evidence="8">Adult mites</tissue>
    </source>
</reference>
<feature type="region of interest" description="Disordered" evidence="6">
    <location>
        <begin position="493"/>
        <end position="517"/>
    </location>
</feature>
<evidence type="ECO:0000313" key="8">
    <source>
        <dbReference type="EMBL" id="KAJ6215612.1"/>
    </source>
</evidence>
<evidence type="ECO:0000256" key="7">
    <source>
        <dbReference type="SAM" id="Phobius"/>
    </source>
</evidence>
<dbReference type="AlphaFoldDB" id="A0A9Q0M1D8"/>
<accession>A0A9Q0M1D8</accession>
<dbReference type="PANTHER" id="PTHR13019">
    <property type="entry name" value="GOLGI APPARATUS MEMBRANE PROTEIN TVP23"/>
    <property type="match status" value="1"/>
</dbReference>